<keyword evidence="2" id="KW-0812">Transmembrane</keyword>
<evidence type="ECO:0000256" key="1">
    <source>
        <dbReference type="SAM" id="MobiDB-lite"/>
    </source>
</evidence>
<gene>
    <name evidence="3" type="ORF">GFV13_01700</name>
</gene>
<feature type="compositionally biased region" description="Low complexity" evidence="1">
    <location>
        <begin position="69"/>
        <end position="93"/>
    </location>
</feature>
<protein>
    <recommendedName>
        <fullName evidence="5">TcdA-E operon negative regulator</fullName>
    </recommendedName>
</protein>
<organism evidence="3 4">
    <name type="scientific">Leuconostoc mesenteroides</name>
    <dbReference type="NCBI Taxonomy" id="1245"/>
    <lineage>
        <taxon>Bacteria</taxon>
        <taxon>Bacillati</taxon>
        <taxon>Bacillota</taxon>
        <taxon>Bacilli</taxon>
        <taxon>Lactobacillales</taxon>
        <taxon>Lactobacillaceae</taxon>
        <taxon>Leuconostoc</taxon>
    </lineage>
</organism>
<dbReference type="EMBL" id="WIPA01000001">
    <property type="protein sequence ID" value="MQR26015.1"/>
    <property type="molecule type" value="Genomic_DNA"/>
</dbReference>
<keyword evidence="2" id="KW-0472">Membrane</keyword>
<evidence type="ECO:0000313" key="3">
    <source>
        <dbReference type="EMBL" id="MQR26015.1"/>
    </source>
</evidence>
<feature type="transmembrane region" description="Helical" evidence="2">
    <location>
        <begin position="6"/>
        <end position="25"/>
    </location>
</feature>
<feature type="region of interest" description="Disordered" evidence="1">
    <location>
        <begin position="142"/>
        <end position="163"/>
    </location>
</feature>
<dbReference type="RefSeq" id="WP_059442022.1">
    <property type="nucleotide sequence ID" value="NZ_BCMP01000005.1"/>
</dbReference>
<evidence type="ECO:0008006" key="5">
    <source>
        <dbReference type="Google" id="ProtNLM"/>
    </source>
</evidence>
<sequence>MSNFFGFLWLIISVAFWVTIIILIVNRARKKETSFTWKTPLILFVVGVLCLFIGVITATSDSNSDKDTAASSSSSSQATKKSSSVDQSSLSSSKAKDSSEKAESISREASESSASSEEAASESAASASKAASESAASASKAASKASSEAAEKDPNSYNTGITYDQIARSPEDYKGKKMQFTGRVIQVMEDDDETEIRLAVDGNSDNIILVGFNPDILSGSRVLEDDLVTISGESVGTISYKSTMAGKITVPAIAANIINDQGKASDDYGY</sequence>
<name>A0A843Z044_LEUME</name>
<evidence type="ECO:0000313" key="4">
    <source>
        <dbReference type="Proteomes" id="UP000469952"/>
    </source>
</evidence>
<keyword evidence="2" id="KW-1133">Transmembrane helix</keyword>
<feature type="transmembrane region" description="Helical" evidence="2">
    <location>
        <begin position="37"/>
        <end position="58"/>
    </location>
</feature>
<feature type="region of interest" description="Disordered" evidence="1">
    <location>
        <begin position="60"/>
        <end position="127"/>
    </location>
</feature>
<accession>A0A843Z044</accession>
<evidence type="ECO:0000256" key="2">
    <source>
        <dbReference type="SAM" id="Phobius"/>
    </source>
</evidence>
<feature type="compositionally biased region" description="Basic and acidic residues" evidence="1">
    <location>
        <begin position="94"/>
        <end position="110"/>
    </location>
</feature>
<dbReference type="Proteomes" id="UP000469952">
    <property type="component" value="Unassembled WGS sequence"/>
</dbReference>
<reference evidence="3 4" key="1">
    <citation type="submission" date="2019-10" db="EMBL/GenBank/DDBJ databases">
        <title>WGS of Leuconostoc mesenteroides.</title>
        <authorList>
            <person name="Melo Bolivar J."/>
            <person name="Marino-Ramirez L."/>
            <person name="Villamil Diaz L.M."/>
        </authorList>
    </citation>
    <scope>NUCLEOTIDE SEQUENCE [LARGE SCALE GENOMIC DNA]</scope>
    <source>
        <strain evidence="3 4">M11</strain>
    </source>
</reference>
<proteinExistence type="predicted"/>
<feature type="compositionally biased region" description="Low complexity" evidence="1">
    <location>
        <begin position="111"/>
        <end position="127"/>
    </location>
</feature>
<dbReference type="AlphaFoldDB" id="A0A843Z044"/>
<comment type="caution">
    <text evidence="3">The sequence shown here is derived from an EMBL/GenBank/DDBJ whole genome shotgun (WGS) entry which is preliminary data.</text>
</comment>